<dbReference type="RefSeq" id="WP_094483427.1">
    <property type="nucleotide sequence ID" value="NZ_NOZR01000023.1"/>
</dbReference>
<protein>
    <recommendedName>
        <fullName evidence="1">SCP2 domain-containing protein</fullName>
    </recommendedName>
</protein>
<dbReference type="InterPro" id="IPR003033">
    <property type="entry name" value="SCP2_sterol-bd_dom"/>
</dbReference>
<dbReference type="SUPFAM" id="SSF55718">
    <property type="entry name" value="SCP-like"/>
    <property type="match status" value="1"/>
</dbReference>
<organism evidence="2 3">
    <name type="scientific">Mycolicibacterium sphagni</name>
    <dbReference type="NCBI Taxonomy" id="1786"/>
    <lineage>
        <taxon>Bacteria</taxon>
        <taxon>Bacillati</taxon>
        <taxon>Actinomycetota</taxon>
        <taxon>Actinomycetes</taxon>
        <taxon>Mycobacteriales</taxon>
        <taxon>Mycobacteriaceae</taxon>
        <taxon>Mycolicibacterium</taxon>
    </lineage>
</organism>
<accession>A0A255DGX8</accession>
<dbReference type="EMBL" id="NOZR01000023">
    <property type="protein sequence ID" value="OYN76212.1"/>
    <property type="molecule type" value="Genomic_DNA"/>
</dbReference>
<keyword evidence="3" id="KW-1185">Reference proteome</keyword>
<proteinExistence type="predicted"/>
<evidence type="ECO:0000313" key="3">
    <source>
        <dbReference type="Proteomes" id="UP000216063"/>
    </source>
</evidence>
<reference evidence="2 3" key="1">
    <citation type="submission" date="2017-07" db="EMBL/GenBank/DDBJ databases">
        <title>The new phylogeny of genus Mycobacterium.</title>
        <authorList>
            <person name="Tortoli E."/>
            <person name="Trovato A."/>
            <person name="Cirillo D.M."/>
        </authorList>
    </citation>
    <scope>NUCLEOTIDE SEQUENCE [LARGE SCALE GENOMIC DNA]</scope>
    <source>
        <strain evidence="2 3">ATCC 33027</strain>
    </source>
</reference>
<evidence type="ECO:0000259" key="1">
    <source>
        <dbReference type="Pfam" id="PF02036"/>
    </source>
</evidence>
<evidence type="ECO:0000313" key="2">
    <source>
        <dbReference type="EMBL" id="OYN76212.1"/>
    </source>
</evidence>
<dbReference type="AlphaFoldDB" id="A0A255DGX8"/>
<dbReference type="Pfam" id="PF02036">
    <property type="entry name" value="SCP2"/>
    <property type="match status" value="1"/>
</dbReference>
<dbReference type="Proteomes" id="UP000216063">
    <property type="component" value="Unassembled WGS sequence"/>
</dbReference>
<dbReference type="OrthoDB" id="5418706at2"/>
<dbReference type="InterPro" id="IPR036527">
    <property type="entry name" value="SCP2_sterol-bd_dom_sf"/>
</dbReference>
<dbReference type="Gene3D" id="3.30.1050.10">
    <property type="entry name" value="SCP2 sterol-binding domain"/>
    <property type="match status" value="1"/>
</dbReference>
<name>A0A255DGX8_9MYCO</name>
<comment type="caution">
    <text evidence="2">The sequence shown here is derived from an EMBL/GenBank/DDBJ whole genome shotgun (WGS) entry which is preliminary data.</text>
</comment>
<sequence length="138" mass="15322">MPVFSSTDEAEDVFAKFMEKVSSSDDLRPKFVKANTSFRVSYVEPDCVISLDATQDPPVVKSGDAARAADVQVEMSMSSDDGHKFWLGELNVPMAMAKKKITVQGPIGKLLKMLPALQPAFSRYRDYLEERGLQDKLS</sequence>
<feature type="domain" description="SCP2" evidence="1">
    <location>
        <begin position="25"/>
        <end position="114"/>
    </location>
</feature>
<gene>
    <name evidence="2" type="ORF">CG716_22985</name>
</gene>